<keyword evidence="11" id="KW-1185">Reference proteome</keyword>
<dbReference type="PANTHER" id="PTHR24416">
    <property type="entry name" value="TYROSINE-PROTEIN KINASE RECEPTOR"/>
    <property type="match status" value="1"/>
</dbReference>
<dbReference type="AlphaFoldDB" id="A0A9W9ZE35"/>
<dbReference type="OrthoDB" id="5970291at2759"/>
<comment type="subcellular location">
    <subcellularLocation>
        <location evidence="1">Endomembrane system</location>
    </subcellularLocation>
</comment>
<dbReference type="GO" id="GO:0048468">
    <property type="term" value="P:cell development"/>
    <property type="evidence" value="ECO:0007669"/>
    <property type="project" value="UniProtKB-ARBA"/>
</dbReference>
<evidence type="ECO:0000256" key="3">
    <source>
        <dbReference type="ARBA" id="ARBA00022741"/>
    </source>
</evidence>
<comment type="caution">
    <text evidence="10">The sequence shown here is derived from an EMBL/GenBank/DDBJ whole genome shotgun (WGS) entry which is preliminary data.</text>
</comment>
<dbReference type="Pfam" id="PF07714">
    <property type="entry name" value="PK_Tyr_Ser-Thr"/>
    <property type="match status" value="1"/>
</dbReference>
<evidence type="ECO:0000256" key="1">
    <source>
        <dbReference type="ARBA" id="ARBA00004308"/>
    </source>
</evidence>
<gene>
    <name evidence="10" type="ORF">OS493_023046</name>
</gene>
<dbReference type="InterPro" id="IPR001245">
    <property type="entry name" value="Ser-Thr/Tyr_kinase_cat_dom"/>
</dbReference>
<feature type="domain" description="Protein kinase" evidence="9">
    <location>
        <begin position="1"/>
        <end position="256"/>
    </location>
</feature>
<evidence type="ECO:0000259" key="9">
    <source>
        <dbReference type="PROSITE" id="PS50011"/>
    </source>
</evidence>
<dbReference type="Proteomes" id="UP001163046">
    <property type="component" value="Unassembled WGS sequence"/>
</dbReference>
<sequence>MKFQNNGIIHFIKRKKIYVAIKSLKNTAFEGVLKGVLEEARTMQKLSHDNIVKMYGISLPFKDEPLKLVTEYAAYGSLEDNLVKKEKNVCLVSTLSKFAVQVAQGMNYLSSQQLVHRDLSTRNILVFEPGLVKISDFGLARTLDEGAAKQITVHRKLAIAWMPPEAILENMFISASDVWSYGITLWEMFSFGQPPWAEKSFLQIKEIIVSKSNKRLLKPDACPDGFYELMLGCWEREPEKRPTFEHIKNNLSQPKEGITKVAYKTTEQDHLSYDCKTKVTVISRNATPPSMAANKTVVEDEERKLAKQTKQNGVAHNLLDLRDDSARDPTNPLNPDRYAGNPAMDYAIPQATTANPAMDYAIPQAENTKYMSMGPAPGDELDELEERTKRTTRVCTITSNLILLVMTVVMPY</sequence>
<keyword evidence="2" id="KW-0808">Transferase</keyword>
<proteinExistence type="predicted"/>
<dbReference type="GO" id="GO:0043235">
    <property type="term" value="C:receptor complex"/>
    <property type="evidence" value="ECO:0007669"/>
    <property type="project" value="TreeGrafter"/>
</dbReference>
<dbReference type="EMBL" id="MU826366">
    <property type="protein sequence ID" value="KAJ7378504.1"/>
    <property type="molecule type" value="Genomic_DNA"/>
</dbReference>
<evidence type="ECO:0000256" key="2">
    <source>
        <dbReference type="ARBA" id="ARBA00022679"/>
    </source>
</evidence>
<evidence type="ECO:0000256" key="5">
    <source>
        <dbReference type="ARBA" id="ARBA00022840"/>
    </source>
</evidence>
<dbReference type="GO" id="GO:0005886">
    <property type="term" value="C:plasma membrane"/>
    <property type="evidence" value="ECO:0007669"/>
    <property type="project" value="TreeGrafter"/>
</dbReference>
<evidence type="ECO:0000256" key="8">
    <source>
        <dbReference type="SAM" id="MobiDB-lite"/>
    </source>
</evidence>
<dbReference type="GO" id="GO:0007169">
    <property type="term" value="P:cell surface receptor protein tyrosine kinase signaling pathway"/>
    <property type="evidence" value="ECO:0007669"/>
    <property type="project" value="TreeGrafter"/>
</dbReference>
<dbReference type="GO" id="GO:0050793">
    <property type="term" value="P:regulation of developmental process"/>
    <property type="evidence" value="ECO:0007669"/>
    <property type="project" value="UniProtKB-ARBA"/>
</dbReference>
<evidence type="ECO:0000256" key="7">
    <source>
        <dbReference type="ARBA" id="ARBA00023137"/>
    </source>
</evidence>
<dbReference type="CDD" id="cd00192">
    <property type="entry name" value="PTKc"/>
    <property type="match status" value="1"/>
</dbReference>
<dbReference type="GO" id="GO:0005524">
    <property type="term" value="F:ATP binding"/>
    <property type="evidence" value="ECO:0007669"/>
    <property type="project" value="UniProtKB-KW"/>
</dbReference>
<dbReference type="InterPro" id="IPR000719">
    <property type="entry name" value="Prot_kinase_dom"/>
</dbReference>
<dbReference type="PANTHER" id="PTHR24416:SF611">
    <property type="entry name" value="TYROSINE-PROTEIN KINASE TRANSMEMBRANE RECEPTOR ROR"/>
    <property type="match status" value="1"/>
</dbReference>
<dbReference type="Gene3D" id="1.10.510.10">
    <property type="entry name" value="Transferase(Phosphotransferase) domain 1"/>
    <property type="match status" value="1"/>
</dbReference>
<keyword evidence="4" id="KW-0418">Kinase</keyword>
<protein>
    <recommendedName>
        <fullName evidence="9">Protein kinase domain-containing protein</fullName>
    </recommendedName>
</protein>
<keyword evidence="3" id="KW-0547">Nucleotide-binding</keyword>
<evidence type="ECO:0000313" key="11">
    <source>
        <dbReference type="Proteomes" id="UP001163046"/>
    </source>
</evidence>
<dbReference type="InterPro" id="IPR050122">
    <property type="entry name" value="RTK"/>
</dbReference>
<dbReference type="PROSITE" id="PS00109">
    <property type="entry name" value="PROTEIN_KINASE_TYR"/>
    <property type="match status" value="1"/>
</dbReference>
<dbReference type="Gene3D" id="3.30.200.20">
    <property type="entry name" value="Phosphorylase Kinase, domain 1"/>
    <property type="match status" value="1"/>
</dbReference>
<feature type="region of interest" description="Disordered" evidence="8">
    <location>
        <begin position="322"/>
        <end position="342"/>
    </location>
</feature>
<keyword evidence="6" id="KW-0472">Membrane</keyword>
<dbReference type="PROSITE" id="PS50011">
    <property type="entry name" value="PROTEIN_KINASE_DOM"/>
    <property type="match status" value="1"/>
</dbReference>
<dbReference type="GO" id="GO:0004714">
    <property type="term" value="F:transmembrane receptor protein tyrosine kinase activity"/>
    <property type="evidence" value="ECO:0007669"/>
    <property type="project" value="TreeGrafter"/>
</dbReference>
<evidence type="ECO:0000256" key="6">
    <source>
        <dbReference type="ARBA" id="ARBA00023136"/>
    </source>
</evidence>
<dbReference type="InterPro" id="IPR008266">
    <property type="entry name" value="Tyr_kinase_AS"/>
</dbReference>
<dbReference type="PRINTS" id="PR00109">
    <property type="entry name" value="TYRKINASE"/>
</dbReference>
<accession>A0A9W9ZE35</accession>
<dbReference type="FunFam" id="1.10.510.10:FF:001512">
    <property type="entry name" value="Receptor tyrosine-protein kinase erbB-2"/>
    <property type="match status" value="1"/>
</dbReference>
<name>A0A9W9ZE35_9CNID</name>
<evidence type="ECO:0000313" key="10">
    <source>
        <dbReference type="EMBL" id="KAJ7378504.1"/>
    </source>
</evidence>
<organism evidence="10 11">
    <name type="scientific">Desmophyllum pertusum</name>
    <dbReference type="NCBI Taxonomy" id="174260"/>
    <lineage>
        <taxon>Eukaryota</taxon>
        <taxon>Metazoa</taxon>
        <taxon>Cnidaria</taxon>
        <taxon>Anthozoa</taxon>
        <taxon>Hexacorallia</taxon>
        <taxon>Scleractinia</taxon>
        <taxon>Caryophylliina</taxon>
        <taxon>Caryophylliidae</taxon>
        <taxon>Desmophyllum</taxon>
    </lineage>
</organism>
<reference evidence="10" key="1">
    <citation type="submission" date="2023-01" db="EMBL/GenBank/DDBJ databases">
        <title>Genome assembly of the deep-sea coral Lophelia pertusa.</title>
        <authorList>
            <person name="Herrera S."/>
            <person name="Cordes E."/>
        </authorList>
    </citation>
    <scope>NUCLEOTIDE SEQUENCE</scope>
    <source>
        <strain evidence="10">USNM1676648</strain>
        <tissue evidence="10">Polyp</tissue>
    </source>
</reference>
<evidence type="ECO:0000256" key="4">
    <source>
        <dbReference type="ARBA" id="ARBA00022777"/>
    </source>
</evidence>
<dbReference type="GO" id="GO:0012505">
    <property type="term" value="C:endomembrane system"/>
    <property type="evidence" value="ECO:0007669"/>
    <property type="project" value="UniProtKB-SubCell"/>
</dbReference>
<dbReference type="SUPFAM" id="SSF56112">
    <property type="entry name" value="Protein kinase-like (PK-like)"/>
    <property type="match status" value="1"/>
</dbReference>
<keyword evidence="5" id="KW-0067">ATP-binding</keyword>
<keyword evidence="7" id="KW-0829">Tyrosine-protein kinase</keyword>
<dbReference type="GO" id="GO:0030182">
    <property type="term" value="P:neuron differentiation"/>
    <property type="evidence" value="ECO:0007669"/>
    <property type="project" value="UniProtKB-ARBA"/>
</dbReference>
<dbReference type="InterPro" id="IPR011009">
    <property type="entry name" value="Kinase-like_dom_sf"/>
</dbReference>